<keyword evidence="7" id="KW-0539">Nucleus</keyword>
<dbReference type="InterPro" id="IPR045249">
    <property type="entry name" value="HARBI1-like"/>
</dbReference>
<evidence type="ECO:0000256" key="6">
    <source>
        <dbReference type="ARBA" id="ARBA00022801"/>
    </source>
</evidence>
<comment type="subcellular location">
    <subcellularLocation>
        <location evidence="2">Nucleus</location>
    </subcellularLocation>
</comment>
<comment type="similarity">
    <text evidence="3">Belongs to the HARBI1 family.</text>
</comment>
<evidence type="ECO:0000259" key="8">
    <source>
        <dbReference type="Pfam" id="PF13359"/>
    </source>
</evidence>
<evidence type="ECO:0000313" key="9">
    <source>
        <dbReference type="EMBL" id="CAK1578451.1"/>
    </source>
</evidence>
<evidence type="ECO:0000313" key="10">
    <source>
        <dbReference type="Proteomes" id="UP001314205"/>
    </source>
</evidence>
<dbReference type="GO" id="GO:0046872">
    <property type="term" value="F:metal ion binding"/>
    <property type="evidence" value="ECO:0007669"/>
    <property type="project" value="UniProtKB-KW"/>
</dbReference>
<dbReference type="Pfam" id="PF13359">
    <property type="entry name" value="DDE_Tnp_4"/>
    <property type="match status" value="1"/>
</dbReference>
<comment type="caution">
    <text evidence="9">The sequence shown here is derived from an EMBL/GenBank/DDBJ whole genome shotgun (WGS) entry which is preliminary data.</text>
</comment>
<dbReference type="InterPro" id="IPR027806">
    <property type="entry name" value="HARBI1_dom"/>
</dbReference>
<evidence type="ECO:0000256" key="7">
    <source>
        <dbReference type="ARBA" id="ARBA00023242"/>
    </source>
</evidence>
<feature type="domain" description="DDE Tnp4" evidence="8">
    <location>
        <begin position="103"/>
        <end position="210"/>
    </location>
</feature>
<reference evidence="9 10" key="1">
    <citation type="submission" date="2023-11" db="EMBL/GenBank/DDBJ databases">
        <authorList>
            <person name="Hedman E."/>
            <person name="Englund M."/>
            <person name="Stromberg M."/>
            <person name="Nyberg Akerstrom W."/>
            <person name="Nylinder S."/>
            <person name="Jareborg N."/>
            <person name="Kallberg Y."/>
            <person name="Kronander E."/>
        </authorList>
    </citation>
    <scope>NUCLEOTIDE SEQUENCE [LARGE SCALE GENOMIC DNA]</scope>
</reference>
<dbReference type="AlphaFoldDB" id="A0AAV1K5Q0"/>
<comment type="cofactor">
    <cofactor evidence="1">
        <name>a divalent metal cation</name>
        <dbReference type="ChEBI" id="CHEBI:60240"/>
    </cofactor>
</comment>
<organism evidence="9 10">
    <name type="scientific">Parnassius mnemosyne</name>
    <name type="common">clouded apollo</name>
    <dbReference type="NCBI Taxonomy" id="213953"/>
    <lineage>
        <taxon>Eukaryota</taxon>
        <taxon>Metazoa</taxon>
        <taxon>Ecdysozoa</taxon>
        <taxon>Arthropoda</taxon>
        <taxon>Hexapoda</taxon>
        <taxon>Insecta</taxon>
        <taxon>Pterygota</taxon>
        <taxon>Neoptera</taxon>
        <taxon>Endopterygota</taxon>
        <taxon>Lepidoptera</taxon>
        <taxon>Glossata</taxon>
        <taxon>Ditrysia</taxon>
        <taxon>Papilionoidea</taxon>
        <taxon>Papilionidae</taxon>
        <taxon>Parnassiinae</taxon>
        <taxon>Parnassini</taxon>
        <taxon>Parnassius</taxon>
        <taxon>Driopa</taxon>
    </lineage>
</organism>
<evidence type="ECO:0000256" key="2">
    <source>
        <dbReference type="ARBA" id="ARBA00004123"/>
    </source>
</evidence>
<evidence type="ECO:0000256" key="3">
    <source>
        <dbReference type="ARBA" id="ARBA00006958"/>
    </source>
</evidence>
<dbReference type="GO" id="GO:0005634">
    <property type="term" value="C:nucleus"/>
    <property type="evidence" value="ECO:0007669"/>
    <property type="project" value="UniProtKB-SubCell"/>
</dbReference>
<evidence type="ECO:0000256" key="4">
    <source>
        <dbReference type="ARBA" id="ARBA00022722"/>
    </source>
</evidence>
<keyword evidence="4" id="KW-0540">Nuclease</keyword>
<evidence type="ECO:0000256" key="5">
    <source>
        <dbReference type="ARBA" id="ARBA00022723"/>
    </source>
</evidence>
<dbReference type="PANTHER" id="PTHR22930">
    <property type="match status" value="1"/>
</dbReference>
<accession>A0AAV1K5Q0</accession>
<dbReference type="PANTHER" id="PTHR22930:SF289">
    <property type="entry name" value="DDE TNP4 DOMAIN-CONTAINING PROTEIN-RELATED"/>
    <property type="match status" value="1"/>
</dbReference>
<dbReference type="GO" id="GO:0016787">
    <property type="term" value="F:hydrolase activity"/>
    <property type="evidence" value="ECO:0007669"/>
    <property type="project" value="UniProtKB-KW"/>
</dbReference>
<name>A0AAV1K5Q0_9NEOP</name>
<protein>
    <recommendedName>
        <fullName evidence="8">DDE Tnp4 domain-containing protein</fullName>
    </recommendedName>
</protein>
<keyword evidence="5" id="KW-0479">Metal-binding</keyword>
<dbReference type="Proteomes" id="UP001314205">
    <property type="component" value="Unassembled WGS sequence"/>
</dbReference>
<dbReference type="GO" id="GO:0004518">
    <property type="term" value="F:nuclease activity"/>
    <property type="evidence" value="ECO:0007669"/>
    <property type="project" value="UniProtKB-KW"/>
</dbReference>
<evidence type="ECO:0000256" key="1">
    <source>
        <dbReference type="ARBA" id="ARBA00001968"/>
    </source>
</evidence>
<dbReference type="EMBL" id="CAVLGL010000001">
    <property type="protein sequence ID" value="CAK1578451.1"/>
    <property type="molecule type" value="Genomic_DNA"/>
</dbReference>
<sequence length="234" mass="27730">MDINMIDLMDLEDLDMLDTTRRPDRHRHRVNPFELSDEDFRYKYRFSKRFGEKIVGILREHLVHDPRGCPWSPEIQVVCALCNWARHEIQDDTADLHGVSQPVVVCDADLKIMDIVTRWRGSVHDSRIFRECRLKQRFEAGAFSGILLGDSGYPCTPYLFTPLLNPTTPQEERYNRSHIRTRNTVERCFGLWKQRFRCLLRGMFGDIETAKKNNCCMCCTTQYGHRHERRCVFW</sequence>
<gene>
    <name evidence="9" type="ORF">PARMNEM_LOCUS530</name>
</gene>
<keyword evidence="10" id="KW-1185">Reference proteome</keyword>
<keyword evidence="6" id="KW-0378">Hydrolase</keyword>
<proteinExistence type="inferred from homology"/>